<evidence type="ECO:0000256" key="8">
    <source>
        <dbReference type="SAM" id="Phobius"/>
    </source>
</evidence>
<feature type="transmembrane region" description="Helical" evidence="8">
    <location>
        <begin position="341"/>
        <end position="358"/>
    </location>
</feature>
<organism evidence="10 11">
    <name type="scientific">Cytospora schulzeri</name>
    <dbReference type="NCBI Taxonomy" id="448051"/>
    <lineage>
        <taxon>Eukaryota</taxon>
        <taxon>Fungi</taxon>
        <taxon>Dikarya</taxon>
        <taxon>Ascomycota</taxon>
        <taxon>Pezizomycotina</taxon>
        <taxon>Sordariomycetes</taxon>
        <taxon>Sordariomycetidae</taxon>
        <taxon>Diaporthales</taxon>
        <taxon>Cytosporaceae</taxon>
        <taxon>Cytospora</taxon>
    </lineage>
</organism>
<dbReference type="Pfam" id="PF07690">
    <property type="entry name" value="MFS_1"/>
    <property type="match status" value="1"/>
</dbReference>
<evidence type="ECO:0000256" key="6">
    <source>
        <dbReference type="ARBA" id="ARBA00023136"/>
    </source>
</evidence>
<evidence type="ECO:0000313" key="10">
    <source>
        <dbReference type="EMBL" id="ROV95430.1"/>
    </source>
</evidence>
<dbReference type="SUPFAM" id="SSF103473">
    <property type="entry name" value="MFS general substrate transporter"/>
    <property type="match status" value="1"/>
</dbReference>
<dbReference type="OrthoDB" id="10021397at2759"/>
<evidence type="ECO:0000256" key="2">
    <source>
        <dbReference type="ARBA" id="ARBA00007520"/>
    </source>
</evidence>
<keyword evidence="5 8" id="KW-1133">Transmembrane helix</keyword>
<evidence type="ECO:0000256" key="5">
    <source>
        <dbReference type="ARBA" id="ARBA00022989"/>
    </source>
</evidence>
<feature type="transmembrane region" description="Helical" evidence="8">
    <location>
        <begin position="229"/>
        <end position="249"/>
    </location>
</feature>
<gene>
    <name evidence="10" type="ORF">VMCG_08498</name>
</gene>
<feature type="transmembrane region" description="Helical" evidence="8">
    <location>
        <begin position="69"/>
        <end position="87"/>
    </location>
</feature>
<feature type="transmembrane region" description="Helical" evidence="8">
    <location>
        <begin position="365"/>
        <end position="384"/>
    </location>
</feature>
<dbReference type="AlphaFoldDB" id="A0A423VWR5"/>
<feature type="transmembrane region" description="Helical" evidence="8">
    <location>
        <begin position="124"/>
        <end position="144"/>
    </location>
</feature>
<feature type="transmembrane region" description="Helical" evidence="8">
    <location>
        <begin position="191"/>
        <end position="209"/>
    </location>
</feature>
<dbReference type="PANTHER" id="PTHR23501:SF12">
    <property type="entry name" value="MAJOR FACILITATOR SUPERFAMILY (MFS) PROFILE DOMAIN-CONTAINING PROTEIN-RELATED"/>
    <property type="match status" value="1"/>
</dbReference>
<feature type="transmembrane region" description="Helical" evidence="8">
    <location>
        <begin position="156"/>
        <end position="179"/>
    </location>
</feature>
<evidence type="ECO:0000259" key="9">
    <source>
        <dbReference type="PROSITE" id="PS50850"/>
    </source>
</evidence>
<dbReference type="GO" id="GO:0022857">
    <property type="term" value="F:transmembrane transporter activity"/>
    <property type="evidence" value="ECO:0007669"/>
    <property type="project" value="InterPro"/>
</dbReference>
<comment type="caution">
    <text evidence="10">The sequence shown here is derived from an EMBL/GenBank/DDBJ whole genome shotgun (WGS) entry which is preliminary data.</text>
</comment>
<dbReference type="InterPro" id="IPR020846">
    <property type="entry name" value="MFS_dom"/>
</dbReference>
<reference evidence="10 11" key="1">
    <citation type="submission" date="2015-09" db="EMBL/GenBank/DDBJ databases">
        <title>Host preference determinants of Valsa canker pathogens revealed by comparative genomics.</title>
        <authorList>
            <person name="Yin Z."/>
            <person name="Huang L."/>
        </authorList>
    </citation>
    <scope>NUCLEOTIDE SEQUENCE [LARGE SCALE GENOMIC DNA]</scope>
    <source>
        <strain evidence="10 11">03-1</strain>
    </source>
</reference>
<evidence type="ECO:0000256" key="7">
    <source>
        <dbReference type="SAM" id="MobiDB-lite"/>
    </source>
</evidence>
<feature type="transmembrane region" description="Helical" evidence="8">
    <location>
        <begin position="507"/>
        <end position="525"/>
    </location>
</feature>
<keyword evidence="11" id="KW-1185">Reference proteome</keyword>
<evidence type="ECO:0000313" key="11">
    <source>
        <dbReference type="Proteomes" id="UP000283895"/>
    </source>
</evidence>
<accession>A0A423VWR5</accession>
<evidence type="ECO:0000256" key="1">
    <source>
        <dbReference type="ARBA" id="ARBA00004141"/>
    </source>
</evidence>
<dbReference type="Proteomes" id="UP000283895">
    <property type="component" value="Unassembled WGS sequence"/>
</dbReference>
<evidence type="ECO:0000256" key="4">
    <source>
        <dbReference type="ARBA" id="ARBA00022692"/>
    </source>
</evidence>
<dbReference type="EMBL" id="LKEA01000036">
    <property type="protein sequence ID" value="ROV95430.1"/>
    <property type="molecule type" value="Genomic_DNA"/>
</dbReference>
<dbReference type="PROSITE" id="PS50850">
    <property type="entry name" value="MFS"/>
    <property type="match status" value="1"/>
</dbReference>
<feature type="region of interest" description="Disordered" evidence="7">
    <location>
        <begin position="1"/>
        <end position="21"/>
    </location>
</feature>
<feature type="compositionally biased region" description="Polar residues" evidence="7">
    <location>
        <begin position="8"/>
        <end position="17"/>
    </location>
</feature>
<keyword evidence="3" id="KW-0813">Transport</keyword>
<dbReference type="GO" id="GO:0005886">
    <property type="term" value="C:plasma membrane"/>
    <property type="evidence" value="ECO:0007669"/>
    <property type="project" value="TreeGrafter"/>
</dbReference>
<dbReference type="InterPro" id="IPR036259">
    <property type="entry name" value="MFS_trans_sf"/>
</dbReference>
<evidence type="ECO:0000256" key="3">
    <source>
        <dbReference type="ARBA" id="ARBA00022448"/>
    </source>
</evidence>
<comment type="subcellular location">
    <subcellularLocation>
        <location evidence="1">Membrane</location>
        <topology evidence="1">Multi-pass membrane protein</topology>
    </subcellularLocation>
</comment>
<feature type="domain" description="Major facilitator superfamily (MFS) profile" evidence="9">
    <location>
        <begin position="34"/>
        <end position="493"/>
    </location>
</feature>
<feature type="transmembrane region" description="Helical" evidence="8">
    <location>
        <begin position="99"/>
        <end position="118"/>
    </location>
</feature>
<feature type="transmembrane region" description="Helical" evidence="8">
    <location>
        <begin position="261"/>
        <end position="281"/>
    </location>
</feature>
<feature type="transmembrane region" description="Helical" evidence="8">
    <location>
        <begin position="29"/>
        <end position="47"/>
    </location>
</feature>
<dbReference type="PANTHER" id="PTHR23501">
    <property type="entry name" value="MAJOR FACILITATOR SUPERFAMILY"/>
    <property type="match status" value="1"/>
</dbReference>
<keyword evidence="4 8" id="KW-0812">Transmembrane</keyword>
<feature type="transmembrane region" description="Helical" evidence="8">
    <location>
        <begin position="301"/>
        <end position="321"/>
    </location>
</feature>
<proteinExistence type="inferred from homology"/>
<comment type="similarity">
    <text evidence="2">Belongs to the major facilitator superfamily. TCR/Tet family.</text>
</comment>
<sequence>MSDEEKNTSTAGTPSQDDLSEPARSITGLRWLLVCLAIFSCNFLYGLDNTIVADIQAPIIESLGNINKLGWLGIGFPLGAIAAILPVGKAYAVFDIKLLYFWSLTMFAAGSALCGAAPVMDALIVGRVWAGAGGAGMYLGNINMLQLLTTPKERSVYMAAAILVYGTGTILGPVVGGALADTSASGWRWAFYLNLFIYAIIAPVSLFILPSLQPKPGLSISAKLKSFDWLGIVLSCAIYTIFALIFTFGGSIWDWADGRMIALYVVFIAISIAFSVTQYFVIFTTARNRLFPGQFMRERTLVLMLLCCTALSGALYVIIYYLPLFYSLVRNEDGVQTAVRLLPFVIFYVFGVMLNGVLMVRWGYYMPWFLVSGVFTTIGGALLYTTTTDTANARIYGDSILVGIGQMPFQAAYSVVPSKVLPDEIAEVIQFVNVGQQGSILIALAICNTIFQNVAYGKLVSILVPAGYSTEDVTAALAGARSVVLQTAPPGVKNDMFDVLVGAIDDTYILIIVSGTILICCSLLMKREKITMELAAGG</sequence>
<protein>
    <recommendedName>
        <fullName evidence="9">Major facilitator superfamily (MFS) profile domain-containing protein</fullName>
    </recommendedName>
</protein>
<name>A0A423VWR5_9PEZI</name>
<dbReference type="InterPro" id="IPR011701">
    <property type="entry name" value="MFS"/>
</dbReference>
<keyword evidence="6 8" id="KW-0472">Membrane</keyword>
<dbReference type="Gene3D" id="1.20.1250.20">
    <property type="entry name" value="MFS general substrate transporter like domains"/>
    <property type="match status" value="2"/>
</dbReference>